<organism evidence="1 2">
    <name type="scientific">Setaria viridis</name>
    <name type="common">Green bristlegrass</name>
    <name type="synonym">Setaria italica subsp. viridis</name>
    <dbReference type="NCBI Taxonomy" id="4556"/>
    <lineage>
        <taxon>Eukaryota</taxon>
        <taxon>Viridiplantae</taxon>
        <taxon>Streptophyta</taxon>
        <taxon>Embryophyta</taxon>
        <taxon>Tracheophyta</taxon>
        <taxon>Spermatophyta</taxon>
        <taxon>Magnoliopsida</taxon>
        <taxon>Liliopsida</taxon>
        <taxon>Poales</taxon>
        <taxon>Poaceae</taxon>
        <taxon>PACMAD clade</taxon>
        <taxon>Panicoideae</taxon>
        <taxon>Panicodae</taxon>
        <taxon>Paniceae</taxon>
        <taxon>Cenchrinae</taxon>
        <taxon>Setaria</taxon>
    </lineage>
</organism>
<gene>
    <name evidence="1" type="ORF">SEVIR_8G100300v2</name>
</gene>
<name>A0A4U6TIA2_SETVI</name>
<dbReference type="AlphaFoldDB" id="A0A4U6TIA2"/>
<dbReference type="Proteomes" id="UP000298652">
    <property type="component" value="Chromosome 8"/>
</dbReference>
<keyword evidence="2" id="KW-1185">Reference proteome</keyword>
<accession>A0A4U6TIA2</accession>
<evidence type="ECO:0000313" key="2">
    <source>
        <dbReference type="Proteomes" id="UP000298652"/>
    </source>
</evidence>
<dbReference type="EMBL" id="CM016559">
    <property type="protein sequence ID" value="TKW00299.1"/>
    <property type="molecule type" value="Genomic_DNA"/>
</dbReference>
<protein>
    <submittedName>
        <fullName evidence="1">Uncharacterized protein</fullName>
    </submittedName>
</protein>
<dbReference type="Gramene" id="TKW00299">
    <property type="protein sequence ID" value="TKW00299"/>
    <property type="gene ID" value="SEVIR_8G100300v2"/>
</dbReference>
<evidence type="ECO:0000313" key="1">
    <source>
        <dbReference type="EMBL" id="TKW00299.1"/>
    </source>
</evidence>
<sequence>MSYLQNLPMTPSHLHGNLAAYRVNMHLTFHCLMTRSNVRFLANLYKKKSRMYNPIIKSRTYFMSQAFFGILGQRPSRSFLDCTRLGNLQGLGIDITLAGRAAQELCTIEEMH</sequence>
<proteinExistence type="predicted"/>
<reference evidence="1" key="1">
    <citation type="submission" date="2019-03" db="EMBL/GenBank/DDBJ databases">
        <title>WGS assembly of Setaria viridis.</title>
        <authorList>
            <person name="Huang P."/>
            <person name="Jenkins J."/>
            <person name="Grimwood J."/>
            <person name="Barry K."/>
            <person name="Healey A."/>
            <person name="Mamidi S."/>
            <person name="Sreedasyam A."/>
            <person name="Shu S."/>
            <person name="Feldman M."/>
            <person name="Wu J."/>
            <person name="Yu Y."/>
            <person name="Chen C."/>
            <person name="Johnson J."/>
            <person name="Rokhsar D."/>
            <person name="Baxter I."/>
            <person name="Schmutz J."/>
            <person name="Brutnell T."/>
            <person name="Kellogg E."/>
        </authorList>
    </citation>
    <scope>NUCLEOTIDE SEQUENCE [LARGE SCALE GENOMIC DNA]</scope>
</reference>